<dbReference type="PANTHER" id="PTHR37305">
    <property type="entry name" value="INTEGRAL MEMBRANE PROTEIN-RELATED"/>
    <property type="match status" value="1"/>
</dbReference>
<evidence type="ECO:0000313" key="2">
    <source>
        <dbReference type="EMBL" id="SDE90929.1"/>
    </source>
</evidence>
<proteinExistence type="predicted"/>
<dbReference type="STRING" id="670482.SAMN04488542_103174"/>
<dbReference type="PANTHER" id="PTHR37305:SF1">
    <property type="entry name" value="MEMBRANE PROTEIN"/>
    <property type="match status" value="1"/>
</dbReference>
<feature type="transmembrane region" description="Helical" evidence="1">
    <location>
        <begin position="53"/>
        <end position="77"/>
    </location>
</feature>
<evidence type="ECO:0000256" key="1">
    <source>
        <dbReference type="SAM" id="Phobius"/>
    </source>
</evidence>
<feature type="transmembrane region" description="Helical" evidence="1">
    <location>
        <begin position="201"/>
        <end position="219"/>
    </location>
</feature>
<feature type="transmembrane region" description="Helical" evidence="1">
    <location>
        <begin position="98"/>
        <end position="122"/>
    </location>
</feature>
<feature type="transmembrane region" description="Helical" evidence="1">
    <location>
        <begin position="21"/>
        <end position="41"/>
    </location>
</feature>
<dbReference type="Proteomes" id="UP000198972">
    <property type="component" value="Unassembled WGS sequence"/>
</dbReference>
<sequence length="224" mass="25420">MKFINLVKNEHMKLYQQRSSILSLLIVYACTALAVIGQRWGNSWPFSTYWDSVSYALQIFTQLFMLISIIISIHMISREYSAGTIKLLLIRPLSRSSILLSKYITILLYALLGILGSIPLTMTLAGIISGFEGWNQMEGLPVMIKLFVMKLFIFPFYIALAFMVTILTRHQGLSLLITILFFSITVSFVPVIPGMSTSVTFLSWSLLNAAFLIIGWRAFQRQEV</sequence>
<feature type="transmembrane region" description="Helical" evidence="1">
    <location>
        <begin position="142"/>
        <end position="166"/>
    </location>
</feature>
<keyword evidence="3" id="KW-1185">Reference proteome</keyword>
<dbReference type="RefSeq" id="WP_091227169.1">
    <property type="nucleotide sequence ID" value="NZ_FNBG01000003.1"/>
</dbReference>
<dbReference type="OrthoDB" id="2680514at2"/>
<evidence type="ECO:0000313" key="3">
    <source>
        <dbReference type="Proteomes" id="UP000198972"/>
    </source>
</evidence>
<reference evidence="2 3" key="1">
    <citation type="submission" date="2016-10" db="EMBL/GenBank/DDBJ databases">
        <authorList>
            <person name="de Groot N.N."/>
        </authorList>
    </citation>
    <scope>NUCLEOTIDE SEQUENCE [LARGE SCALE GENOMIC DNA]</scope>
    <source>
        <strain evidence="2 3">DSM 28129</strain>
    </source>
</reference>
<dbReference type="PROSITE" id="PS51257">
    <property type="entry name" value="PROKAR_LIPOPROTEIN"/>
    <property type="match status" value="1"/>
</dbReference>
<name>A0A1G7GSJ9_9BACL</name>
<protein>
    <submittedName>
        <fullName evidence="2">ABC-2 type transport system permease protein</fullName>
    </submittedName>
</protein>
<organism evidence="2 3">
    <name type="scientific">Fontibacillus panacisegetis</name>
    <dbReference type="NCBI Taxonomy" id="670482"/>
    <lineage>
        <taxon>Bacteria</taxon>
        <taxon>Bacillati</taxon>
        <taxon>Bacillota</taxon>
        <taxon>Bacilli</taxon>
        <taxon>Bacillales</taxon>
        <taxon>Paenibacillaceae</taxon>
        <taxon>Fontibacillus</taxon>
    </lineage>
</organism>
<feature type="transmembrane region" description="Helical" evidence="1">
    <location>
        <begin position="173"/>
        <end position="195"/>
    </location>
</feature>
<dbReference type="EMBL" id="FNBG01000003">
    <property type="protein sequence ID" value="SDE90929.1"/>
    <property type="molecule type" value="Genomic_DNA"/>
</dbReference>
<accession>A0A1G7GSJ9</accession>
<keyword evidence="1" id="KW-0472">Membrane</keyword>
<dbReference type="AlphaFoldDB" id="A0A1G7GSJ9"/>
<dbReference type="Pfam" id="PF12730">
    <property type="entry name" value="ABC2_membrane_4"/>
    <property type="match status" value="1"/>
</dbReference>
<gene>
    <name evidence="2" type="ORF">SAMN04488542_103174</name>
</gene>
<keyword evidence="1" id="KW-0812">Transmembrane</keyword>
<keyword evidence="1" id="KW-1133">Transmembrane helix</keyword>